<feature type="transmembrane region" description="Helical" evidence="2">
    <location>
        <begin position="7"/>
        <end position="31"/>
    </location>
</feature>
<dbReference type="GO" id="GO:0070818">
    <property type="term" value="F:protoporphyrinogen oxidase activity"/>
    <property type="evidence" value="ECO:0007669"/>
    <property type="project" value="UniProtKB-UniRule"/>
</dbReference>
<evidence type="ECO:0000313" key="3">
    <source>
        <dbReference type="EMBL" id="ATX65379.1"/>
    </source>
</evidence>
<keyword evidence="1" id="KW-0479">Metal-binding</keyword>
<dbReference type="EC" id="1.3.99.-" evidence="1"/>
<dbReference type="EMBL" id="CP024899">
    <property type="protein sequence ID" value="ATX65379.1"/>
    <property type="molecule type" value="Genomic_DNA"/>
</dbReference>
<dbReference type="Pfam" id="PF03653">
    <property type="entry name" value="UPF0093"/>
    <property type="match status" value="1"/>
</dbReference>
<protein>
    <recommendedName>
        <fullName evidence="1">Protoporphyrinogen IX oxidase</fullName>
        <ecNumber evidence="1">1.3.99.-</ecNumber>
    </recommendedName>
</protein>
<feature type="transmembrane region" description="Helical" evidence="2">
    <location>
        <begin position="118"/>
        <end position="137"/>
    </location>
</feature>
<evidence type="ECO:0000256" key="1">
    <source>
        <dbReference type="PIRNR" id="PIRNR004638"/>
    </source>
</evidence>
<dbReference type="STRING" id="441209.GCA_001870665_00054"/>
<gene>
    <name evidence="3" type="ORF">BG454_05695</name>
</gene>
<name>A0A2K8K7G4_9RHOB</name>
<dbReference type="PIRSF" id="PIRSF004638">
    <property type="entry name" value="UCP004638"/>
    <property type="match status" value="1"/>
</dbReference>
<keyword evidence="2" id="KW-0812">Transmembrane</keyword>
<dbReference type="GO" id="GO:0006782">
    <property type="term" value="P:protoporphyrinogen IX biosynthetic process"/>
    <property type="evidence" value="ECO:0007669"/>
    <property type="project" value="UniProtKB-UniRule"/>
</dbReference>
<proteinExistence type="inferred from homology"/>
<dbReference type="KEGG" id="rbg:BG454_05695"/>
<keyword evidence="1 2" id="KW-0472">Membrane</keyword>
<dbReference type="GO" id="GO:0005886">
    <property type="term" value="C:plasma membrane"/>
    <property type="evidence" value="ECO:0007669"/>
    <property type="project" value="UniProtKB-UniRule"/>
</dbReference>
<dbReference type="UniPathway" id="UPA00251">
    <property type="reaction ID" value="UER00324"/>
</dbReference>
<dbReference type="AlphaFoldDB" id="A0A2K8K7G4"/>
<dbReference type="RefSeq" id="WP_071478954.1">
    <property type="nucleotide sequence ID" value="NZ_CP024899.1"/>
</dbReference>
<comment type="similarity">
    <text evidence="1">Belongs to the HemJ family.</text>
</comment>
<comment type="function">
    <text evidence="1">Catalyzes the oxidation of protoporphyrinogen IX to protoporphyrin IX.</text>
</comment>
<keyword evidence="1" id="KW-1003">Cell membrane</keyword>
<keyword evidence="4" id="KW-1185">Reference proteome</keyword>
<keyword evidence="1" id="KW-0408">Iron</keyword>
<sequence length="168" mass="18260">MIAILKAAHIIALSIWCAGLILLPILLHIYGRRSEVRTQAGYSEFRWLTHYSYTAVVTPAAVIAVAVGTILIFALEILDAWMLAKLIAVCGMVLLHAWLGHLIVQAGEGRGMYATPRAGLSLLALVPLIGLVLWLVLAKPAFEDAVALFPAFLLEPRGNQIPARFDPL</sequence>
<comment type="catalytic activity">
    <reaction evidence="1">
        <text>protoporphyrinogen IX + 3 A = protoporphyrin IX + 3 AH2</text>
        <dbReference type="Rhea" id="RHEA:62000"/>
        <dbReference type="ChEBI" id="CHEBI:13193"/>
        <dbReference type="ChEBI" id="CHEBI:17499"/>
        <dbReference type="ChEBI" id="CHEBI:57306"/>
        <dbReference type="ChEBI" id="CHEBI:57307"/>
    </reaction>
</comment>
<dbReference type="InterPro" id="IPR005265">
    <property type="entry name" value="HemJ-like"/>
</dbReference>
<feature type="transmembrane region" description="Helical" evidence="2">
    <location>
        <begin position="51"/>
        <end position="74"/>
    </location>
</feature>
<feature type="transmembrane region" description="Helical" evidence="2">
    <location>
        <begin position="86"/>
        <end position="106"/>
    </location>
</feature>
<keyword evidence="2" id="KW-1133">Transmembrane helix</keyword>
<evidence type="ECO:0000256" key="2">
    <source>
        <dbReference type="SAM" id="Phobius"/>
    </source>
</evidence>
<evidence type="ECO:0000313" key="4">
    <source>
        <dbReference type="Proteomes" id="UP000228948"/>
    </source>
</evidence>
<reference evidence="3 4" key="1">
    <citation type="submission" date="2017-11" db="EMBL/GenBank/DDBJ databases">
        <title>Revised Sequence and Annotation of the Rhodobaca barguzinensis strain alga05 Genome.</title>
        <authorList>
            <person name="Kopejtka K."/>
            <person name="Tomasch J.M."/>
            <person name="Bunk B."/>
            <person name="Koblizek M."/>
        </authorList>
    </citation>
    <scope>NUCLEOTIDE SEQUENCE [LARGE SCALE GENOMIC DNA]</scope>
    <source>
        <strain evidence="4">alga05</strain>
    </source>
</reference>
<comment type="cofactor">
    <cofactor evidence="1">
        <name>heme b</name>
        <dbReference type="ChEBI" id="CHEBI:60344"/>
    </cofactor>
    <text evidence="1">Binds 1 heme b (iron(II)-protoporphyrin IX) group per subunit.</text>
</comment>
<accession>A0A2K8K7G4</accession>
<dbReference type="OrthoDB" id="7570050at2"/>
<dbReference type="GO" id="GO:0046872">
    <property type="term" value="F:metal ion binding"/>
    <property type="evidence" value="ECO:0007669"/>
    <property type="project" value="UniProtKB-UniRule"/>
</dbReference>
<dbReference type="Proteomes" id="UP000228948">
    <property type="component" value="Chromosome"/>
</dbReference>
<comment type="pathway">
    <text evidence="1">Porphyrin-containing compound metabolism; protoporphyrin-IX biosynthesis; protoporphyrin-IX from protoporphyrinogen-IX: step 1/1.</text>
</comment>
<organism evidence="3 4">
    <name type="scientific">Roseinatronobacter bogoriensis subsp. barguzinensis</name>
    <dbReference type="NCBI Taxonomy" id="441209"/>
    <lineage>
        <taxon>Bacteria</taxon>
        <taxon>Pseudomonadati</taxon>
        <taxon>Pseudomonadota</taxon>
        <taxon>Alphaproteobacteria</taxon>
        <taxon>Rhodobacterales</taxon>
        <taxon>Paracoccaceae</taxon>
        <taxon>Roseinatronobacter</taxon>
    </lineage>
</organism>
<keyword evidence="1" id="KW-0349">Heme</keyword>